<dbReference type="Gene3D" id="3.40.50.1820">
    <property type="entry name" value="alpha/beta hydrolase"/>
    <property type="match status" value="1"/>
</dbReference>
<proteinExistence type="predicted"/>
<evidence type="ECO:0000313" key="3">
    <source>
        <dbReference type="Proteomes" id="UP000199666"/>
    </source>
</evidence>
<dbReference type="InterPro" id="IPR029058">
    <property type="entry name" value="AB_hydrolase_fold"/>
</dbReference>
<dbReference type="InterPro" id="IPR050583">
    <property type="entry name" value="Mycobacterial_A85_antigen"/>
</dbReference>
<feature type="signal peptide" evidence="1">
    <location>
        <begin position="1"/>
        <end position="18"/>
    </location>
</feature>
<dbReference type="SUPFAM" id="SSF53474">
    <property type="entry name" value="alpha/beta-Hydrolases"/>
    <property type="match status" value="1"/>
</dbReference>
<protein>
    <submittedName>
        <fullName evidence="2">Putative esterase</fullName>
    </submittedName>
</protein>
<reference evidence="2 3" key="1">
    <citation type="submission" date="2016-10" db="EMBL/GenBank/DDBJ databases">
        <authorList>
            <person name="de Groot N.N."/>
        </authorList>
    </citation>
    <scope>NUCLEOTIDE SEQUENCE [LARGE SCALE GENOMIC DNA]</scope>
    <source>
        <strain evidence="2 3">DSM 18684</strain>
    </source>
</reference>
<dbReference type="Pfam" id="PF00756">
    <property type="entry name" value="Esterase"/>
    <property type="match status" value="1"/>
</dbReference>
<evidence type="ECO:0000313" key="2">
    <source>
        <dbReference type="EMBL" id="SFG83575.1"/>
    </source>
</evidence>
<dbReference type="AlphaFoldDB" id="A0A1I2V2A3"/>
<dbReference type="STRING" id="414048.SAMN04489864_102481"/>
<sequence length="482" mass="53836">MKNFLILCMLMSSFSLCAQNRIIVKLSPIFKGPYSGRLMVYLQADTSKPFGQAPEGPAFAVDVKNWHNGQEQTFSGGVIALKQKLDSIKSGYYRMVAILDTNTKERGNNAPGNLYTRQEVVAQLNGNFSKPAVLTLSNVFQSRKFMESDTVKEVVFKSHLLSKFRGEPVFIKAGVALPPSYKETDNRTYPVVYVIPGWGGTHHHAYNKGQRGIYGVGLGEEKIYVFLNPETQSPFGLHAFVDSRVNGPWGSALINELMPHIVKEFKASSKSEHTFLTGQSTGGYGVIWLALHFPKAIGGCWATAPDPVDFSNFLGINIYKDKNYYQTLSGEEREIYFVQGKATSTLREGGLKEWFEGDGGQQQAFDAEFGLPDRNGRPKPLFNFQTGIINHQIAESWKPYDLALFVQKNWERIKSDASGKISIYAGENDNFLLQHSVMDFGDKIKKVGADIKIQIIKGADHFSIRGAIVKEMVAEMDKKIKR</sequence>
<dbReference type="RefSeq" id="WP_090992495.1">
    <property type="nucleotide sequence ID" value="NZ_FOPP01000002.1"/>
</dbReference>
<evidence type="ECO:0000256" key="1">
    <source>
        <dbReference type="SAM" id="SignalP"/>
    </source>
</evidence>
<dbReference type="EMBL" id="FOPP01000002">
    <property type="protein sequence ID" value="SFG83575.1"/>
    <property type="molecule type" value="Genomic_DNA"/>
</dbReference>
<accession>A0A1I2V2A3</accession>
<dbReference type="InterPro" id="IPR000801">
    <property type="entry name" value="Esterase-like"/>
</dbReference>
<dbReference type="PANTHER" id="PTHR48098">
    <property type="entry name" value="ENTEROCHELIN ESTERASE-RELATED"/>
    <property type="match status" value="1"/>
</dbReference>
<organism evidence="2 3">
    <name type="scientific">Pedobacter insulae</name>
    <dbReference type="NCBI Taxonomy" id="414048"/>
    <lineage>
        <taxon>Bacteria</taxon>
        <taxon>Pseudomonadati</taxon>
        <taxon>Bacteroidota</taxon>
        <taxon>Sphingobacteriia</taxon>
        <taxon>Sphingobacteriales</taxon>
        <taxon>Sphingobacteriaceae</taxon>
        <taxon>Pedobacter</taxon>
    </lineage>
</organism>
<keyword evidence="3" id="KW-1185">Reference proteome</keyword>
<dbReference type="OrthoDB" id="9768282at2"/>
<dbReference type="PANTHER" id="PTHR48098:SF3">
    <property type="entry name" value="IRON(III) ENTEROBACTIN ESTERASE"/>
    <property type="match status" value="1"/>
</dbReference>
<keyword evidence="1" id="KW-0732">Signal</keyword>
<feature type="chain" id="PRO_5011761835" evidence="1">
    <location>
        <begin position="19"/>
        <end position="482"/>
    </location>
</feature>
<dbReference type="Proteomes" id="UP000199666">
    <property type="component" value="Unassembled WGS sequence"/>
</dbReference>
<gene>
    <name evidence="2" type="ORF">SAMN04489864_102481</name>
</gene>
<name>A0A1I2V2A3_9SPHI</name>